<evidence type="ECO:0000256" key="7">
    <source>
        <dbReference type="ARBA" id="ARBA00022932"/>
    </source>
</evidence>
<accession>A0A6J7JTF8</accession>
<dbReference type="Gene3D" id="3.70.10.10">
    <property type="match status" value="1"/>
</dbReference>
<keyword evidence="5" id="KW-0548">Nucleotidyltransferase</keyword>
<comment type="subcellular location">
    <subcellularLocation>
        <location evidence="1">Cytoplasm</location>
    </subcellularLocation>
</comment>
<dbReference type="GO" id="GO:0009360">
    <property type="term" value="C:DNA polymerase III complex"/>
    <property type="evidence" value="ECO:0007669"/>
    <property type="project" value="InterPro"/>
</dbReference>
<proteinExistence type="inferred from homology"/>
<evidence type="ECO:0000256" key="8">
    <source>
        <dbReference type="ARBA" id="ARBA00023125"/>
    </source>
</evidence>
<keyword evidence="6" id="KW-0235">DNA replication</keyword>
<dbReference type="Pfam" id="PF02767">
    <property type="entry name" value="DNA_pol3_beta_2"/>
    <property type="match status" value="1"/>
</dbReference>
<comment type="similarity">
    <text evidence="2">Belongs to the beta sliding clamp family.</text>
</comment>
<dbReference type="InterPro" id="IPR022635">
    <property type="entry name" value="DNA_polIII_beta_C"/>
</dbReference>
<evidence type="ECO:0000256" key="3">
    <source>
        <dbReference type="ARBA" id="ARBA00022490"/>
    </source>
</evidence>
<dbReference type="InterPro" id="IPR001001">
    <property type="entry name" value="DNA_polIII_beta"/>
</dbReference>
<dbReference type="GO" id="GO:0008408">
    <property type="term" value="F:3'-5' exonuclease activity"/>
    <property type="evidence" value="ECO:0007669"/>
    <property type="project" value="InterPro"/>
</dbReference>
<keyword evidence="7" id="KW-0239">DNA-directed DNA polymerase</keyword>
<dbReference type="CDD" id="cd00140">
    <property type="entry name" value="beta_clamp"/>
    <property type="match status" value="1"/>
</dbReference>
<evidence type="ECO:0000256" key="4">
    <source>
        <dbReference type="ARBA" id="ARBA00022679"/>
    </source>
</evidence>
<keyword evidence="3" id="KW-0963">Cytoplasm</keyword>
<feature type="domain" description="DNA polymerase III beta sliding clamp C-terminal" evidence="11">
    <location>
        <begin position="243"/>
        <end position="365"/>
    </location>
</feature>
<dbReference type="GO" id="GO:0005737">
    <property type="term" value="C:cytoplasm"/>
    <property type="evidence" value="ECO:0007669"/>
    <property type="project" value="UniProtKB-SubCell"/>
</dbReference>
<dbReference type="Pfam" id="PF00712">
    <property type="entry name" value="DNA_pol3_beta"/>
    <property type="match status" value="1"/>
</dbReference>
<dbReference type="SMART" id="SM00480">
    <property type="entry name" value="POL3Bc"/>
    <property type="match status" value="1"/>
</dbReference>
<keyword evidence="8" id="KW-0238">DNA-binding</keyword>
<protein>
    <submittedName>
        <fullName evidence="12">Unannotated protein</fullName>
    </submittedName>
</protein>
<evidence type="ECO:0000256" key="5">
    <source>
        <dbReference type="ARBA" id="ARBA00022695"/>
    </source>
</evidence>
<dbReference type="Pfam" id="PF02768">
    <property type="entry name" value="DNA_pol3_beta_3"/>
    <property type="match status" value="1"/>
</dbReference>
<evidence type="ECO:0000256" key="1">
    <source>
        <dbReference type="ARBA" id="ARBA00004496"/>
    </source>
</evidence>
<dbReference type="GO" id="GO:0003887">
    <property type="term" value="F:DNA-directed DNA polymerase activity"/>
    <property type="evidence" value="ECO:0007669"/>
    <property type="project" value="UniProtKB-KW"/>
</dbReference>
<dbReference type="PANTHER" id="PTHR30478">
    <property type="entry name" value="DNA POLYMERASE III SUBUNIT BETA"/>
    <property type="match status" value="1"/>
</dbReference>
<evidence type="ECO:0000256" key="2">
    <source>
        <dbReference type="ARBA" id="ARBA00010752"/>
    </source>
</evidence>
<organism evidence="12">
    <name type="scientific">freshwater metagenome</name>
    <dbReference type="NCBI Taxonomy" id="449393"/>
    <lineage>
        <taxon>unclassified sequences</taxon>
        <taxon>metagenomes</taxon>
        <taxon>ecological metagenomes</taxon>
    </lineage>
</organism>
<dbReference type="InterPro" id="IPR046938">
    <property type="entry name" value="DNA_clamp_sf"/>
</dbReference>
<dbReference type="GO" id="GO:0006271">
    <property type="term" value="P:DNA strand elongation involved in DNA replication"/>
    <property type="evidence" value="ECO:0007669"/>
    <property type="project" value="TreeGrafter"/>
</dbReference>
<reference evidence="12" key="1">
    <citation type="submission" date="2020-05" db="EMBL/GenBank/DDBJ databases">
        <authorList>
            <person name="Chiriac C."/>
            <person name="Salcher M."/>
            <person name="Ghai R."/>
            <person name="Kavagutti S V."/>
        </authorList>
    </citation>
    <scope>NUCLEOTIDE SEQUENCE</scope>
</reference>
<feature type="domain" description="DNA polymerase III beta sliding clamp central" evidence="10">
    <location>
        <begin position="132"/>
        <end position="240"/>
    </location>
</feature>
<dbReference type="AlphaFoldDB" id="A0A6J7JTF8"/>
<feature type="domain" description="DNA polymerase III beta sliding clamp N-terminal" evidence="9">
    <location>
        <begin position="1"/>
        <end position="118"/>
    </location>
</feature>
<dbReference type="GO" id="GO:0003677">
    <property type="term" value="F:DNA binding"/>
    <property type="evidence" value="ECO:0007669"/>
    <property type="project" value="UniProtKB-KW"/>
</dbReference>
<dbReference type="InterPro" id="IPR022634">
    <property type="entry name" value="DNA_polIII_beta_N"/>
</dbReference>
<gene>
    <name evidence="12" type="ORF">UFOPK3789_00385</name>
</gene>
<evidence type="ECO:0000259" key="10">
    <source>
        <dbReference type="Pfam" id="PF02767"/>
    </source>
</evidence>
<dbReference type="EMBL" id="CAFBNL010000013">
    <property type="protein sequence ID" value="CAB4946111.1"/>
    <property type="molecule type" value="Genomic_DNA"/>
</dbReference>
<dbReference type="SUPFAM" id="SSF55979">
    <property type="entry name" value="DNA clamp"/>
    <property type="match status" value="3"/>
</dbReference>
<name>A0A6J7JTF8_9ZZZZ</name>
<evidence type="ECO:0000259" key="11">
    <source>
        <dbReference type="Pfam" id="PF02768"/>
    </source>
</evidence>
<evidence type="ECO:0000313" key="12">
    <source>
        <dbReference type="EMBL" id="CAB4946111.1"/>
    </source>
</evidence>
<sequence length="367" mass="38678">MKFRCERDTLAEAISITQRAVAARSGAMPVLSGIKVTAADDSIELVGSDLDLTIRVRIPAQVDSPGVSVVPAKLFDGLTSRLKPGAVTFEVTGDDAKISGGPAQVSVRLLPADDFPKVGSPEGTSVSVEAGPFAEALRQVIPAASKDDARPILTGVLLAATATGLRLVATDSYRLAVRDLPGVGLLTEGQKVLVSAKGLNEVQRVFGTGSITVTLGEREVAFASEDRSVVTRLIDGDFPNYEQLIPDGYPNRLIVAKDALEEAARLMQIVGEGRDSTPVRLTMSSEGLELSASAQERADAKETIEAKFEGTDMSVAFNPQFLLDGLAAIGGEEALLETVDPLKPATLRSTSETGGDFLYLLMPVRIS</sequence>
<evidence type="ECO:0000259" key="9">
    <source>
        <dbReference type="Pfam" id="PF00712"/>
    </source>
</evidence>
<evidence type="ECO:0000256" key="6">
    <source>
        <dbReference type="ARBA" id="ARBA00022705"/>
    </source>
</evidence>
<dbReference type="PANTHER" id="PTHR30478:SF0">
    <property type="entry name" value="BETA SLIDING CLAMP"/>
    <property type="match status" value="1"/>
</dbReference>
<dbReference type="InterPro" id="IPR022637">
    <property type="entry name" value="DNA_polIII_beta_cen"/>
</dbReference>
<dbReference type="Gene3D" id="3.10.150.10">
    <property type="entry name" value="DNA Polymerase III, subunit A, domain 2"/>
    <property type="match status" value="1"/>
</dbReference>
<dbReference type="NCBIfam" id="TIGR00663">
    <property type="entry name" value="dnan"/>
    <property type="match status" value="1"/>
</dbReference>
<dbReference type="PIRSF" id="PIRSF000804">
    <property type="entry name" value="DNA_pol_III_b"/>
    <property type="match status" value="1"/>
</dbReference>
<keyword evidence="4" id="KW-0808">Transferase</keyword>